<dbReference type="InterPro" id="IPR014284">
    <property type="entry name" value="RNA_pol_sigma-70_dom"/>
</dbReference>
<evidence type="ECO:0000256" key="2">
    <source>
        <dbReference type="ARBA" id="ARBA00023015"/>
    </source>
</evidence>
<dbReference type="AlphaFoldDB" id="A0A4P2R572"/>
<dbReference type="InterPro" id="IPR007627">
    <property type="entry name" value="RNA_pol_sigma70_r2"/>
</dbReference>
<evidence type="ECO:0000259" key="7">
    <source>
        <dbReference type="Pfam" id="PF04542"/>
    </source>
</evidence>
<dbReference type="InterPro" id="IPR013325">
    <property type="entry name" value="RNA_pol_sigma_r2"/>
</dbReference>
<comment type="similarity">
    <text evidence="1">Belongs to the sigma-70 factor family. ECF subfamily.</text>
</comment>
<dbReference type="SUPFAM" id="SSF88946">
    <property type="entry name" value="Sigma2 domain of RNA polymerase sigma factors"/>
    <property type="match status" value="1"/>
</dbReference>
<organism evidence="9 10">
    <name type="scientific">Sorangium cellulosum</name>
    <name type="common">Polyangium cellulosum</name>
    <dbReference type="NCBI Taxonomy" id="56"/>
    <lineage>
        <taxon>Bacteria</taxon>
        <taxon>Pseudomonadati</taxon>
        <taxon>Myxococcota</taxon>
        <taxon>Polyangia</taxon>
        <taxon>Polyangiales</taxon>
        <taxon>Polyangiaceae</taxon>
        <taxon>Sorangium</taxon>
    </lineage>
</organism>
<evidence type="ECO:0000313" key="9">
    <source>
        <dbReference type="EMBL" id="AUX37801.1"/>
    </source>
</evidence>
<dbReference type="Pfam" id="PF08281">
    <property type="entry name" value="Sigma70_r4_2"/>
    <property type="match status" value="1"/>
</dbReference>
<dbReference type="InterPro" id="IPR039425">
    <property type="entry name" value="RNA_pol_sigma-70-like"/>
</dbReference>
<evidence type="ECO:0000259" key="8">
    <source>
        <dbReference type="Pfam" id="PF08281"/>
    </source>
</evidence>
<keyword evidence="5" id="KW-0804">Transcription</keyword>
<dbReference type="PANTHER" id="PTHR43133:SF8">
    <property type="entry name" value="RNA POLYMERASE SIGMA FACTOR HI_1459-RELATED"/>
    <property type="match status" value="1"/>
</dbReference>
<keyword evidence="3" id="KW-0731">Sigma factor</keyword>
<dbReference type="InterPro" id="IPR036388">
    <property type="entry name" value="WH-like_DNA-bd_sf"/>
</dbReference>
<evidence type="ECO:0008006" key="11">
    <source>
        <dbReference type="Google" id="ProtNLM"/>
    </source>
</evidence>
<dbReference type="InterPro" id="IPR013324">
    <property type="entry name" value="RNA_pol_sigma_r3/r4-like"/>
</dbReference>
<sequence length="197" mass="22491">MAKGDNRYPGIDVLLSDRARGRLIRWLVRLGVPSSDVHDVAQDVLEQMLRTWGKYDAARSPVDRWQNRIAVFTASHYHEKAQRRSREQPGTEPDPEIPDEAPTALELVEDVSQRQHARALIQQIPPELRDVLTRYLAGVPMDEIATQLSLPVSTAYKRLTRACEELGRLWRMAEAAANQTLIPEAPDPRARRIRDKE</sequence>
<keyword evidence="4" id="KW-0238">DNA-binding</keyword>
<reference evidence="9 10" key="1">
    <citation type="submission" date="2015-09" db="EMBL/GenBank/DDBJ databases">
        <title>Sorangium comparison.</title>
        <authorList>
            <person name="Zaburannyi N."/>
            <person name="Bunk B."/>
            <person name="Overmann J."/>
            <person name="Mueller R."/>
        </authorList>
    </citation>
    <scope>NUCLEOTIDE SEQUENCE [LARGE SCALE GENOMIC DNA]</scope>
    <source>
        <strain evidence="9 10">So ce836</strain>
    </source>
</reference>
<dbReference type="PANTHER" id="PTHR43133">
    <property type="entry name" value="RNA POLYMERASE ECF-TYPE SIGMA FACTO"/>
    <property type="match status" value="1"/>
</dbReference>
<keyword evidence="2" id="KW-0805">Transcription regulation</keyword>
<dbReference type="Gene3D" id="1.10.10.10">
    <property type="entry name" value="Winged helix-like DNA-binding domain superfamily/Winged helix DNA-binding domain"/>
    <property type="match status" value="1"/>
</dbReference>
<evidence type="ECO:0000256" key="1">
    <source>
        <dbReference type="ARBA" id="ARBA00010641"/>
    </source>
</evidence>
<dbReference type="GO" id="GO:0016987">
    <property type="term" value="F:sigma factor activity"/>
    <property type="evidence" value="ECO:0007669"/>
    <property type="project" value="UniProtKB-KW"/>
</dbReference>
<dbReference type="Pfam" id="PF04542">
    <property type="entry name" value="Sigma70_r2"/>
    <property type="match status" value="1"/>
</dbReference>
<feature type="domain" description="RNA polymerase sigma-70 region 2" evidence="7">
    <location>
        <begin position="18"/>
        <end position="84"/>
    </location>
</feature>
<name>A0A4P2R572_SORCE</name>
<accession>A0A4P2R572</accession>
<protein>
    <recommendedName>
        <fullName evidence="11">RNA polymerase subunit sigma</fullName>
    </recommendedName>
</protein>
<proteinExistence type="inferred from homology"/>
<evidence type="ECO:0000256" key="3">
    <source>
        <dbReference type="ARBA" id="ARBA00023082"/>
    </source>
</evidence>
<evidence type="ECO:0000313" key="10">
    <source>
        <dbReference type="Proteomes" id="UP000295497"/>
    </source>
</evidence>
<dbReference type="EMBL" id="CP012672">
    <property type="protein sequence ID" value="AUX37801.1"/>
    <property type="molecule type" value="Genomic_DNA"/>
</dbReference>
<feature type="domain" description="RNA polymerase sigma factor 70 region 4 type 2" evidence="8">
    <location>
        <begin position="118"/>
        <end position="166"/>
    </location>
</feature>
<dbReference type="GO" id="GO:0003677">
    <property type="term" value="F:DNA binding"/>
    <property type="evidence" value="ECO:0007669"/>
    <property type="project" value="UniProtKB-KW"/>
</dbReference>
<dbReference type="RefSeq" id="WP_129580360.1">
    <property type="nucleotide sequence ID" value="NZ_CP012672.1"/>
</dbReference>
<evidence type="ECO:0000256" key="6">
    <source>
        <dbReference type="SAM" id="MobiDB-lite"/>
    </source>
</evidence>
<dbReference type="GO" id="GO:0006352">
    <property type="term" value="P:DNA-templated transcription initiation"/>
    <property type="evidence" value="ECO:0007669"/>
    <property type="project" value="InterPro"/>
</dbReference>
<dbReference type="SUPFAM" id="SSF88659">
    <property type="entry name" value="Sigma3 and sigma4 domains of RNA polymerase sigma factors"/>
    <property type="match status" value="1"/>
</dbReference>
<evidence type="ECO:0000256" key="5">
    <source>
        <dbReference type="ARBA" id="ARBA00023163"/>
    </source>
</evidence>
<dbReference type="Gene3D" id="1.10.1740.10">
    <property type="match status" value="1"/>
</dbReference>
<dbReference type="NCBIfam" id="TIGR02937">
    <property type="entry name" value="sigma70-ECF"/>
    <property type="match status" value="1"/>
</dbReference>
<feature type="compositionally biased region" description="Basic and acidic residues" evidence="6">
    <location>
        <begin position="78"/>
        <end position="89"/>
    </location>
</feature>
<feature type="region of interest" description="Disordered" evidence="6">
    <location>
        <begin position="78"/>
        <end position="99"/>
    </location>
</feature>
<gene>
    <name evidence="9" type="ORF">SOCE836_100360</name>
</gene>
<evidence type="ECO:0000256" key="4">
    <source>
        <dbReference type="ARBA" id="ARBA00023125"/>
    </source>
</evidence>
<dbReference type="InterPro" id="IPR013249">
    <property type="entry name" value="RNA_pol_sigma70_r4_t2"/>
</dbReference>
<dbReference type="Proteomes" id="UP000295497">
    <property type="component" value="Chromosome"/>
</dbReference>